<evidence type="ECO:0000256" key="4">
    <source>
        <dbReference type="ARBA" id="ARBA00022801"/>
    </source>
</evidence>
<dbReference type="AlphaFoldDB" id="A0A2V4N325"/>
<keyword evidence="3" id="KW-0255">Endonuclease</keyword>
<evidence type="ECO:0000313" key="8">
    <source>
        <dbReference type="EMBL" id="PYC48312.1"/>
    </source>
</evidence>
<dbReference type="PANTHER" id="PTHR30636">
    <property type="entry name" value="UPF0701 PROTEIN YICC"/>
    <property type="match status" value="1"/>
</dbReference>
<dbReference type="Pfam" id="PF08340">
    <property type="entry name" value="YicC-like_C"/>
    <property type="match status" value="1"/>
</dbReference>
<feature type="domain" description="Endoribonuclease YicC-like N-terminal" evidence="6">
    <location>
        <begin position="1"/>
        <end position="156"/>
    </location>
</feature>
<dbReference type="GO" id="GO:0016787">
    <property type="term" value="F:hydrolase activity"/>
    <property type="evidence" value="ECO:0007669"/>
    <property type="project" value="UniProtKB-KW"/>
</dbReference>
<dbReference type="PANTHER" id="PTHR30636:SF3">
    <property type="entry name" value="UPF0701 PROTEIN YICC"/>
    <property type="match status" value="1"/>
</dbReference>
<comment type="similarity">
    <text evidence="5">Belongs to the YicC/YloC family.</text>
</comment>
<dbReference type="Pfam" id="PF03755">
    <property type="entry name" value="YicC-like_N"/>
    <property type="match status" value="1"/>
</dbReference>
<evidence type="ECO:0000313" key="9">
    <source>
        <dbReference type="Proteomes" id="UP000248012"/>
    </source>
</evidence>
<comment type="caution">
    <text evidence="8">The sequence shown here is derived from an EMBL/GenBank/DDBJ whole genome shotgun (WGS) entry which is preliminary data.</text>
</comment>
<gene>
    <name evidence="8" type="ORF">DI396_04775</name>
</gene>
<reference evidence="8 9" key="1">
    <citation type="submission" date="2018-05" db="EMBL/GenBank/DDBJ databases">
        <title>Oceanovita maritima gen. nov., sp. nov., a marine bacterium in the family Rhodobacteraceae isolated from surface seawater of Lundu port Xiamen, China.</title>
        <authorList>
            <person name="Hetharua B.H."/>
            <person name="Min D."/>
            <person name="Liao H."/>
            <person name="Tian Y."/>
        </authorList>
    </citation>
    <scope>NUCLEOTIDE SEQUENCE [LARGE SCALE GENOMIC DNA]</scope>
    <source>
        <strain evidence="8 9">FSX-11</strain>
    </source>
</reference>
<evidence type="ECO:0000256" key="2">
    <source>
        <dbReference type="ARBA" id="ARBA00022722"/>
    </source>
</evidence>
<dbReference type="RefSeq" id="WP_110795046.1">
    <property type="nucleotide sequence ID" value="NZ_KZ826482.1"/>
</dbReference>
<dbReference type="EMBL" id="QFVT01000003">
    <property type="protein sequence ID" value="PYC48312.1"/>
    <property type="molecule type" value="Genomic_DNA"/>
</dbReference>
<dbReference type="OrthoDB" id="9771229at2"/>
<comment type="cofactor">
    <cofactor evidence="1">
        <name>a divalent metal cation</name>
        <dbReference type="ChEBI" id="CHEBI:60240"/>
    </cofactor>
</comment>
<protein>
    <submittedName>
        <fullName evidence="8">YicC family protein</fullName>
    </submittedName>
</protein>
<organism evidence="8 9">
    <name type="scientific">Litorivita pollutaquae</name>
    <dbReference type="NCBI Taxonomy" id="2200892"/>
    <lineage>
        <taxon>Bacteria</taxon>
        <taxon>Pseudomonadati</taxon>
        <taxon>Pseudomonadota</taxon>
        <taxon>Alphaproteobacteria</taxon>
        <taxon>Rhodobacterales</taxon>
        <taxon>Paracoccaceae</taxon>
        <taxon>Litorivita</taxon>
    </lineage>
</organism>
<evidence type="ECO:0000259" key="6">
    <source>
        <dbReference type="Pfam" id="PF03755"/>
    </source>
</evidence>
<keyword evidence="2" id="KW-0540">Nuclease</keyword>
<evidence type="ECO:0000256" key="5">
    <source>
        <dbReference type="ARBA" id="ARBA00035648"/>
    </source>
</evidence>
<dbReference type="NCBIfam" id="TIGR00255">
    <property type="entry name" value="YicC/YloC family endoribonuclease"/>
    <property type="match status" value="1"/>
</dbReference>
<evidence type="ECO:0000259" key="7">
    <source>
        <dbReference type="Pfam" id="PF08340"/>
    </source>
</evidence>
<proteinExistence type="inferred from homology"/>
<dbReference type="InterPro" id="IPR013527">
    <property type="entry name" value="YicC-like_N"/>
</dbReference>
<evidence type="ECO:0000256" key="3">
    <source>
        <dbReference type="ARBA" id="ARBA00022759"/>
    </source>
</evidence>
<keyword evidence="9" id="KW-1185">Reference proteome</keyword>
<evidence type="ECO:0000256" key="1">
    <source>
        <dbReference type="ARBA" id="ARBA00001968"/>
    </source>
</evidence>
<keyword evidence="4" id="KW-0378">Hydrolase</keyword>
<name>A0A2V4N325_9RHOB</name>
<dbReference type="Proteomes" id="UP000248012">
    <property type="component" value="Unassembled WGS sequence"/>
</dbReference>
<dbReference type="GO" id="GO:0004521">
    <property type="term" value="F:RNA endonuclease activity"/>
    <property type="evidence" value="ECO:0007669"/>
    <property type="project" value="InterPro"/>
</dbReference>
<sequence>MTGFAAAKGTDGGAYSWAWEIRSVNAKGLDLRLRVPDWIEGLEAGLRKRISAAVQRGNVTLSLRISRSEEAGTLAINAAQLSSVLEAMAEIEHEAMERGLSLAPANAADIVGLRGVLEPAKSDDDSAALLKILAKDFDAVLNSFIDMRAYEGRALHRVLLDQLTEIETLTAAAASAAKARAPEAAKALKVNLAAVMDNTEGADPARVAQELALLAVKSDVTEEIDRLTAHVDAARALLAQSGPVGRKLDFLTQEFNREANTLCSKAGAVELTRIGLDLKAVIDRLREQVQNME</sequence>
<dbReference type="InterPro" id="IPR005229">
    <property type="entry name" value="YicC/YloC-like"/>
</dbReference>
<accession>A0A2V4N325</accession>
<dbReference type="InterPro" id="IPR013551">
    <property type="entry name" value="YicC-like_C"/>
</dbReference>
<feature type="domain" description="Endoribonuclease YicC-like C-terminal" evidence="7">
    <location>
        <begin position="178"/>
        <end position="293"/>
    </location>
</feature>